<reference evidence="1" key="1">
    <citation type="submission" date="2014-09" db="EMBL/GenBank/DDBJ databases">
        <authorList>
            <person name="Magalhaes I.L.F."/>
            <person name="Oliveira U."/>
            <person name="Santos F.R."/>
            <person name="Vidigal T.H.D.A."/>
            <person name="Brescovit A.D."/>
            <person name="Santos A.J."/>
        </authorList>
    </citation>
    <scope>NUCLEOTIDE SEQUENCE</scope>
    <source>
        <tissue evidence="1">Shoot tissue taken approximately 20 cm above the soil surface</tissue>
    </source>
</reference>
<dbReference type="EMBL" id="GBRH01256511">
    <property type="protein sequence ID" value="JAD41384.1"/>
    <property type="molecule type" value="Transcribed_RNA"/>
</dbReference>
<organism evidence="1">
    <name type="scientific">Arundo donax</name>
    <name type="common">Giant reed</name>
    <name type="synonym">Donax arundinaceus</name>
    <dbReference type="NCBI Taxonomy" id="35708"/>
    <lineage>
        <taxon>Eukaryota</taxon>
        <taxon>Viridiplantae</taxon>
        <taxon>Streptophyta</taxon>
        <taxon>Embryophyta</taxon>
        <taxon>Tracheophyta</taxon>
        <taxon>Spermatophyta</taxon>
        <taxon>Magnoliopsida</taxon>
        <taxon>Liliopsida</taxon>
        <taxon>Poales</taxon>
        <taxon>Poaceae</taxon>
        <taxon>PACMAD clade</taxon>
        <taxon>Arundinoideae</taxon>
        <taxon>Arundineae</taxon>
        <taxon>Arundo</taxon>
    </lineage>
</organism>
<name>A0A0A8ZPN1_ARUDO</name>
<accession>A0A0A8ZPN1</accession>
<evidence type="ECO:0000313" key="1">
    <source>
        <dbReference type="EMBL" id="JAD41384.1"/>
    </source>
</evidence>
<reference evidence="1" key="2">
    <citation type="journal article" date="2015" name="Data Brief">
        <title>Shoot transcriptome of the giant reed, Arundo donax.</title>
        <authorList>
            <person name="Barrero R.A."/>
            <person name="Guerrero F.D."/>
            <person name="Moolhuijzen P."/>
            <person name="Goolsby J.A."/>
            <person name="Tidwell J."/>
            <person name="Bellgard S.E."/>
            <person name="Bellgard M.I."/>
        </authorList>
    </citation>
    <scope>NUCLEOTIDE SEQUENCE</scope>
    <source>
        <tissue evidence="1">Shoot tissue taken approximately 20 cm above the soil surface</tissue>
    </source>
</reference>
<proteinExistence type="predicted"/>
<sequence length="24" mass="2643">MPKISFSSCARCQQRSVLLMAAQS</sequence>
<dbReference type="AlphaFoldDB" id="A0A0A8ZPN1"/>
<protein>
    <submittedName>
        <fullName evidence="1">Uncharacterized protein</fullName>
    </submittedName>
</protein>